<name>A0AAF0JTH8_9EURY</name>
<evidence type="ECO:0000256" key="1">
    <source>
        <dbReference type="ARBA" id="ARBA00022849"/>
    </source>
</evidence>
<dbReference type="InterPro" id="IPR023485">
    <property type="entry name" value="Ptyr_pPase"/>
</dbReference>
<sequence length="140" mass="15924">MEDKKKVLFICNHNAGRSQMAEAILNHRYGDRYKAFSAGINPSESINSNTVEVLKEVGIDVSDKKPKGILPFLDDVFDVVAMTCECGNTCPMFPRHNTLIKVNFKDPYHFSGSKEEILKGFRGVREDISDWIDEYFKNNS</sequence>
<evidence type="ECO:0000259" key="2">
    <source>
        <dbReference type="SMART" id="SM00226"/>
    </source>
</evidence>
<dbReference type="AlphaFoldDB" id="A0AAF0JTH8"/>
<evidence type="ECO:0000313" key="4">
    <source>
        <dbReference type="Proteomes" id="UP001218895"/>
    </source>
</evidence>
<dbReference type="InterPro" id="IPR036196">
    <property type="entry name" value="Ptyr_pPase_sf"/>
</dbReference>
<dbReference type="RefSeq" id="WP_278099181.1">
    <property type="nucleotide sequence ID" value="NZ_CP091092.1"/>
</dbReference>
<dbReference type="PANTHER" id="PTHR43428">
    <property type="entry name" value="ARSENATE REDUCTASE"/>
    <property type="match status" value="1"/>
</dbReference>
<feature type="domain" description="Phosphotyrosine protein phosphatase I" evidence="2">
    <location>
        <begin position="5"/>
        <end position="138"/>
    </location>
</feature>
<dbReference type="Proteomes" id="UP001218895">
    <property type="component" value="Chromosome"/>
</dbReference>
<proteinExistence type="predicted"/>
<dbReference type="GeneID" id="79950606"/>
<dbReference type="SMART" id="SM00226">
    <property type="entry name" value="LMWPc"/>
    <property type="match status" value="1"/>
</dbReference>
<accession>A0AAF0JTH8</accession>
<dbReference type="Gene3D" id="3.40.50.2300">
    <property type="match status" value="1"/>
</dbReference>
<dbReference type="PANTHER" id="PTHR43428:SF1">
    <property type="entry name" value="ARSENATE REDUCTASE"/>
    <property type="match status" value="1"/>
</dbReference>
<dbReference type="GO" id="GO:0046685">
    <property type="term" value="P:response to arsenic-containing substance"/>
    <property type="evidence" value="ECO:0007669"/>
    <property type="project" value="UniProtKB-KW"/>
</dbReference>
<protein>
    <submittedName>
        <fullName evidence="3">Arsenate reductase ArsC</fullName>
    </submittedName>
</protein>
<evidence type="ECO:0000313" key="3">
    <source>
        <dbReference type="EMBL" id="WFN36343.1"/>
    </source>
</evidence>
<dbReference type="KEGG" id="manq:L1994_09370"/>
<organism evidence="3 4">
    <name type="scientific">Methanomicrobium antiquum</name>
    <dbReference type="NCBI Taxonomy" id="487686"/>
    <lineage>
        <taxon>Archaea</taxon>
        <taxon>Methanobacteriati</taxon>
        <taxon>Methanobacteriota</taxon>
        <taxon>Stenosarchaea group</taxon>
        <taxon>Methanomicrobia</taxon>
        <taxon>Methanomicrobiales</taxon>
        <taxon>Methanomicrobiaceae</taxon>
        <taxon>Methanomicrobium</taxon>
    </lineage>
</organism>
<dbReference type="SUPFAM" id="SSF52788">
    <property type="entry name" value="Phosphotyrosine protein phosphatases I"/>
    <property type="match status" value="1"/>
</dbReference>
<keyword evidence="1" id="KW-0059">Arsenical resistance</keyword>
<dbReference type="Pfam" id="PF01451">
    <property type="entry name" value="LMWPc"/>
    <property type="match status" value="1"/>
</dbReference>
<dbReference type="CDD" id="cd16345">
    <property type="entry name" value="LMWP_ArsC"/>
    <property type="match status" value="1"/>
</dbReference>
<reference evidence="3" key="1">
    <citation type="submission" date="2022-01" db="EMBL/GenBank/DDBJ databases">
        <title>Complete genome of Methanomicrobium antiquum DSM 21220.</title>
        <authorList>
            <person name="Chen S.-C."/>
            <person name="You Y.-T."/>
            <person name="Zhou Y.-Z."/>
            <person name="Lai M.-C."/>
        </authorList>
    </citation>
    <scope>NUCLEOTIDE SEQUENCE</scope>
    <source>
        <strain evidence="3">DSM 21220</strain>
    </source>
</reference>
<dbReference type="EMBL" id="CP091092">
    <property type="protein sequence ID" value="WFN36343.1"/>
    <property type="molecule type" value="Genomic_DNA"/>
</dbReference>
<gene>
    <name evidence="3" type="ORF">L1994_09370</name>
</gene>
<keyword evidence="4" id="KW-1185">Reference proteome</keyword>